<proteinExistence type="predicted"/>
<gene>
    <name evidence="1" type="ORF">STHERMO_0779</name>
</gene>
<name>A0A8D6U9K8_STRTR</name>
<organism evidence="1 2">
    <name type="scientific">Streptococcus thermophilus</name>
    <dbReference type="NCBI Taxonomy" id="1308"/>
    <lineage>
        <taxon>Bacteria</taxon>
        <taxon>Bacillati</taxon>
        <taxon>Bacillota</taxon>
        <taxon>Bacilli</taxon>
        <taxon>Lactobacillales</taxon>
        <taxon>Streptococcaceae</taxon>
        <taxon>Streptococcus</taxon>
    </lineage>
</organism>
<dbReference type="AlphaFoldDB" id="A0A8D6U9K8"/>
<protein>
    <submittedName>
        <fullName evidence="1">Uncharacterized protein</fullName>
    </submittedName>
</protein>
<dbReference type="EMBL" id="LR822017">
    <property type="protein sequence ID" value="CAD0137067.1"/>
    <property type="molecule type" value="Genomic_DNA"/>
</dbReference>
<evidence type="ECO:0000313" key="1">
    <source>
        <dbReference type="EMBL" id="CAD0137067.1"/>
    </source>
</evidence>
<accession>A0A8D6U9K8</accession>
<evidence type="ECO:0000313" key="2">
    <source>
        <dbReference type="Proteomes" id="UP000509833"/>
    </source>
</evidence>
<reference evidence="1 2" key="1">
    <citation type="submission" date="2020-06" db="EMBL/GenBank/DDBJ databases">
        <authorList>
            <person name="Chuat V."/>
        </authorList>
    </citation>
    <scope>NUCLEOTIDE SEQUENCE [LARGE SCALE GENOMIC DNA]</scope>
    <source>
        <strain evidence="1">STH_CIRM_336</strain>
    </source>
</reference>
<sequence length="163" mass="19331">MPDIVLLSKIYYRLDSFKRVMTELSVSADALKFRLQDLFRYRLKLDNQEISSAIYQYQTGQSKSVLSLFEELHTEIEDEYRAVEEDVLAKVLNRLRECYFVASTEFPELLENSFRKELEQEDDIDTWLEYDFGQSVGYAWRTDMLTAKQAKSRAKTILLLEKR</sequence>
<dbReference type="Proteomes" id="UP000509833">
    <property type="component" value="Chromosome"/>
</dbReference>